<feature type="compositionally biased region" description="Basic and acidic residues" evidence="5">
    <location>
        <begin position="202"/>
        <end position="225"/>
    </location>
</feature>
<proteinExistence type="predicted"/>
<dbReference type="SMART" id="SM00324">
    <property type="entry name" value="RhoGAP"/>
    <property type="match status" value="1"/>
</dbReference>
<dbReference type="Pfam" id="PF22669">
    <property type="entry name" value="Exo_endo_phos2"/>
    <property type="match status" value="1"/>
</dbReference>
<dbReference type="InterPro" id="IPR036691">
    <property type="entry name" value="Endo/exonu/phosph_ase_sf"/>
</dbReference>
<dbReference type="Proteomes" id="UP000023152">
    <property type="component" value="Unassembled WGS sequence"/>
</dbReference>
<dbReference type="GO" id="GO:0031901">
    <property type="term" value="C:early endosome membrane"/>
    <property type="evidence" value="ECO:0007669"/>
    <property type="project" value="UniProtKB-SubCell"/>
</dbReference>
<dbReference type="Pfam" id="PF00620">
    <property type="entry name" value="RhoGAP"/>
    <property type="match status" value="1"/>
</dbReference>
<dbReference type="InterPro" id="IPR008936">
    <property type="entry name" value="Rho_GTPase_activation_prot"/>
</dbReference>
<dbReference type="OrthoDB" id="7862313at2759"/>
<comment type="caution">
    <text evidence="7">The sequence shown here is derived from an EMBL/GenBank/DDBJ whole genome shotgun (WGS) entry which is preliminary data.</text>
</comment>
<dbReference type="SUPFAM" id="SSF56219">
    <property type="entry name" value="DNase I-like"/>
    <property type="match status" value="1"/>
</dbReference>
<dbReference type="GO" id="GO:0004439">
    <property type="term" value="F:phosphatidylinositol-4,5-bisphosphate 5-phosphatase activity"/>
    <property type="evidence" value="ECO:0007669"/>
    <property type="project" value="TreeGrafter"/>
</dbReference>
<feature type="region of interest" description="Disordered" evidence="5">
    <location>
        <begin position="495"/>
        <end position="515"/>
    </location>
</feature>
<sequence>MDWDVSSEYFEWEVLKEWKQYTEKKKVNIFCSTYNVNAKNPSSERNESGIKLLLLDPNMLEAYGGSPDIYVMAFQEIVDLNNATSYLMESEVKLEWEQCVGKVLGSDYSKVCSKSMVGLLLLAFAKTDMVEHISDCLVNTCAVGLFGTVGNKGGIGFHMKFYDSHLCFISSHLAAQQNNVQGRNQDFWKIIENLKFLRNEEKDREEAGNDESKQNKEVLQKKENNDPDNTLFGSTEEWKTLLAKDQMILERTQKNAFAEFAEPDIDFPPTYKYQPHTKEYDRRPDKKVRMPAWCDRVLWRRGKRPTGDIGDVKCLKYDAVQDLTMSDHRPVYAWLTYESFQSEGNGSQTQRSSRNSLIPAIRADNELSFPSVKYGESSARHYTIFNIGNVPVRYEFGPSPQNPSLPGWLKIDRPQGTIPVKEKVQVKIEILVTSNCCKKIMDNHNRIDETILLGVGQEVLHFVTIHADYIPSCFGQKLDYLIRLKEPIRFVEITQSDKEKDKGSNSTTDLSKDDSSQVLSIPKELWRLVEHLYKNGMDTESIFITKGSQNDIAMIRECLDTNKDFEKCDIHSFGEALVRFLEGLQDPVFPASLCSNFDENTDITQYCRQALTILPLSHYNTFLYVVSFLREVLKHSSRNRLTVDRLAYQFSCALTQSTVDLNGKLQNHKPFLLLKFFLSHPEL</sequence>
<dbReference type="GO" id="GO:0030670">
    <property type="term" value="C:phagocytic vesicle membrane"/>
    <property type="evidence" value="ECO:0007669"/>
    <property type="project" value="UniProtKB-SubCell"/>
</dbReference>
<dbReference type="Gene3D" id="2.60.40.10">
    <property type="entry name" value="Immunoglobulins"/>
    <property type="match status" value="1"/>
</dbReference>
<evidence type="ECO:0000256" key="4">
    <source>
        <dbReference type="ARBA" id="ARBA00023329"/>
    </source>
</evidence>
<gene>
    <name evidence="7" type="ORF">RFI_08290</name>
</gene>
<feature type="region of interest" description="Disordered" evidence="5">
    <location>
        <begin position="202"/>
        <end position="232"/>
    </location>
</feature>
<comment type="subcellular location">
    <subcellularLocation>
        <location evidence="2">Cytoplasmic vesicle</location>
        <location evidence="2">Phagosome membrane</location>
    </subcellularLocation>
    <subcellularLocation>
        <location evidence="1">Early endosome membrane</location>
    </subcellularLocation>
</comment>
<dbReference type="InterPro" id="IPR046985">
    <property type="entry name" value="IP5"/>
</dbReference>
<dbReference type="InterPro" id="IPR000300">
    <property type="entry name" value="IPPc"/>
</dbReference>
<dbReference type="PANTHER" id="PTHR11200">
    <property type="entry name" value="INOSITOL 5-PHOSPHATASE"/>
    <property type="match status" value="1"/>
</dbReference>
<evidence type="ECO:0000313" key="7">
    <source>
        <dbReference type="EMBL" id="ETO28837.1"/>
    </source>
</evidence>
<evidence type="ECO:0000313" key="8">
    <source>
        <dbReference type="Proteomes" id="UP000023152"/>
    </source>
</evidence>
<dbReference type="GO" id="GO:0007165">
    <property type="term" value="P:signal transduction"/>
    <property type="evidence" value="ECO:0007669"/>
    <property type="project" value="InterPro"/>
</dbReference>
<keyword evidence="4" id="KW-0968">Cytoplasmic vesicle</keyword>
<accession>X6NU96</accession>
<keyword evidence="8" id="KW-1185">Reference proteome</keyword>
<dbReference type="Gene3D" id="1.10.555.10">
    <property type="entry name" value="Rho GTPase activation protein"/>
    <property type="match status" value="1"/>
</dbReference>
<evidence type="ECO:0000256" key="5">
    <source>
        <dbReference type="SAM" id="MobiDB-lite"/>
    </source>
</evidence>
<evidence type="ECO:0000256" key="1">
    <source>
        <dbReference type="ARBA" id="ARBA00004146"/>
    </source>
</evidence>
<feature type="domain" description="Rho-GAP" evidence="6">
    <location>
        <begin position="508"/>
        <end position="683"/>
    </location>
</feature>
<dbReference type="InterPro" id="IPR000198">
    <property type="entry name" value="RhoGAP_dom"/>
</dbReference>
<dbReference type="GO" id="GO:0046856">
    <property type="term" value="P:phosphatidylinositol dephosphorylation"/>
    <property type="evidence" value="ECO:0007669"/>
    <property type="project" value="InterPro"/>
</dbReference>
<dbReference type="EMBL" id="ASPP01006429">
    <property type="protein sequence ID" value="ETO28837.1"/>
    <property type="molecule type" value="Genomic_DNA"/>
</dbReference>
<evidence type="ECO:0000256" key="3">
    <source>
        <dbReference type="ARBA" id="ARBA00022753"/>
    </source>
</evidence>
<organism evidence="7 8">
    <name type="scientific">Reticulomyxa filosa</name>
    <dbReference type="NCBI Taxonomy" id="46433"/>
    <lineage>
        <taxon>Eukaryota</taxon>
        <taxon>Sar</taxon>
        <taxon>Rhizaria</taxon>
        <taxon>Retaria</taxon>
        <taxon>Foraminifera</taxon>
        <taxon>Monothalamids</taxon>
        <taxon>Reticulomyxidae</taxon>
        <taxon>Reticulomyxa</taxon>
    </lineage>
</organism>
<dbReference type="OMA" id="VREDAWC"/>
<dbReference type="AlphaFoldDB" id="X6NU96"/>
<dbReference type="SUPFAM" id="SSF48350">
    <property type="entry name" value="GTPase activation domain, GAP"/>
    <property type="match status" value="1"/>
</dbReference>
<dbReference type="PROSITE" id="PS50238">
    <property type="entry name" value="RHOGAP"/>
    <property type="match status" value="1"/>
</dbReference>
<evidence type="ECO:0000259" key="6">
    <source>
        <dbReference type="PROSITE" id="PS50238"/>
    </source>
</evidence>
<name>X6NU96_RETFI</name>
<reference evidence="7 8" key="1">
    <citation type="journal article" date="2013" name="Curr. Biol.">
        <title>The Genome of the Foraminiferan Reticulomyxa filosa.</title>
        <authorList>
            <person name="Glockner G."/>
            <person name="Hulsmann N."/>
            <person name="Schleicher M."/>
            <person name="Noegel A.A."/>
            <person name="Eichinger L."/>
            <person name="Gallinger C."/>
            <person name="Pawlowski J."/>
            <person name="Sierra R."/>
            <person name="Euteneuer U."/>
            <person name="Pillet L."/>
            <person name="Moustafa A."/>
            <person name="Platzer M."/>
            <person name="Groth M."/>
            <person name="Szafranski K."/>
            <person name="Schliwa M."/>
        </authorList>
    </citation>
    <scope>NUCLEOTIDE SEQUENCE [LARGE SCALE GENOMIC DNA]</scope>
</reference>
<protein>
    <submittedName>
        <fullName evidence="7">RhoGAP domain-containing protein</fullName>
    </submittedName>
</protein>
<dbReference type="Gene3D" id="3.60.10.10">
    <property type="entry name" value="Endonuclease/exonuclease/phosphatase"/>
    <property type="match status" value="1"/>
</dbReference>
<keyword evidence="3" id="KW-0967">Endosome</keyword>
<dbReference type="PANTHER" id="PTHR11200:SF300">
    <property type="entry name" value="TYPE II INOSITOL 1,4,5-TRISPHOSPHATE 5-PHOSPHATASE"/>
    <property type="match status" value="1"/>
</dbReference>
<evidence type="ECO:0000256" key="2">
    <source>
        <dbReference type="ARBA" id="ARBA00004580"/>
    </source>
</evidence>
<dbReference type="InterPro" id="IPR013783">
    <property type="entry name" value="Ig-like_fold"/>
</dbReference>
<dbReference type="Pfam" id="PF21310">
    <property type="entry name" value="OCRL-like_ASH"/>
    <property type="match status" value="1"/>
</dbReference>
<dbReference type="SMART" id="SM00128">
    <property type="entry name" value="IPPc"/>
    <property type="match status" value="1"/>
</dbReference>
<dbReference type="InterPro" id="IPR048869">
    <property type="entry name" value="OCRL-1_2_ASH"/>
</dbReference>